<sequence>SNFSSARKMERQPPSSSRSPKRPRSPNAASSDQKKPRLSSSPPIGSVRNDTLRIVTQVLRDENRQLMEDRDALEKSKAALTEKLAHTQRSLRDMEDDMARLYRQKQKEMDTQRCEFEQKLQEATAKESKEINATLLYSKQTAKEMNSFLRSCELWKTRFTALTGQLEIKTEKIAAQQVQSVVRDLVTSVEVKTLKSEAEREQRLLQWVTWIQEDTAKCLEERNNERQDTEAFEAMEKQLMADRVVELETQLAQKRTVEKEKEMELSSLRAAQEETVVKEEAEAEKKRMAEELEQMKKKMEILTQENVTLKQLNDKLEEKQKTGFEQEEEIKTLQEKVRAFKVRDAKMTAALKAAEKEMEKSKQRKEELRILYAKFSSTMDSVSEKAMRLEELELELKDAQSKLLDSHTEKEELKKQITLLQQENSSLFGSQQREKDAINELAQVQTQLRDQESQKLKLESRILELTTQNEALKKQQVKQEHQSVGQSSDEGDKRRKSALVAQVAEKEALQMFIQRYYPVAEEKCRQLLEKVSRLEAQKASSRDQTKETCTILRMCAQVESCDESVRASLLEVLTTLESLT</sequence>
<evidence type="ECO:0000256" key="1">
    <source>
        <dbReference type="SAM" id="Coils"/>
    </source>
</evidence>
<dbReference type="VEuPathDB" id="FungiDB:PPTG_10628"/>
<name>W2LDP5_PHYNI</name>
<feature type="region of interest" description="Disordered" evidence="2">
    <location>
        <begin position="473"/>
        <end position="496"/>
    </location>
</feature>
<dbReference type="AlphaFoldDB" id="W2LDP5"/>
<dbReference type="Proteomes" id="UP000054423">
    <property type="component" value="Unassembled WGS sequence"/>
</dbReference>
<keyword evidence="1" id="KW-0175">Coiled coil</keyword>
<evidence type="ECO:0000256" key="2">
    <source>
        <dbReference type="SAM" id="MobiDB-lite"/>
    </source>
</evidence>
<reference evidence="3" key="1">
    <citation type="submission" date="2013-11" db="EMBL/GenBank/DDBJ databases">
        <title>The Genome Sequence of Phytophthora parasitica CHvinca01.</title>
        <authorList>
            <consortium name="The Broad Institute Genomics Platform"/>
            <person name="Russ C."/>
            <person name="Tyler B."/>
            <person name="Panabieres F."/>
            <person name="Shan W."/>
            <person name="Tripathy S."/>
            <person name="Grunwald N."/>
            <person name="Machado M."/>
            <person name="Johnson C.S."/>
            <person name="Arredondo F."/>
            <person name="Hong C."/>
            <person name="Coffey M."/>
            <person name="Young S.K."/>
            <person name="Zeng Q."/>
            <person name="Gargeya S."/>
            <person name="Fitzgerald M."/>
            <person name="Abouelleil A."/>
            <person name="Alvarado L."/>
            <person name="Chapman S.B."/>
            <person name="Gainer-Dewar J."/>
            <person name="Goldberg J."/>
            <person name="Griggs A."/>
            <person name="Gujja S."/>
            <person name="Hansen M."/>
            <person name="Howarth C."/>
            <person name="Imamovic A."/>
            <person name="Ireland A."/>
            <person name="Larimer J."/>
            <person name="McCowan C."/>
            <person name="Murphy C."/>
            <person name="Pearson M."/>
            <person name="Poon T.W."/>
            <person name="Priest M."/>
            <person name="Roberts A."/>
            <person name="Saif S."/>
            <person name="Shea T."/>
            <person name="Sykes S."/>
            <person name="Wortman J."/>
            <person name="Nusbaum C."/>
            <person name="Birren B."/>
        </authorList>
    </citation>
    <scope>NUCLEOTIDE SEQUENCE [LARGE SCALE GENOMIC DNA]</scope>
    <source>
        <strain evidence="3">CHvinca01</strain>
    </source>
</reference>
<feature type="coiled-coil region" evidence="1">
    <location>
        <begin position="56"/>
        <end position="122"/>
    </location>
</feature>
<accession>W2LDP5</accession>
<protein>
    <submittedName>
        <fullName evidence="3">Uncharacterized protein</fullName>
    </submittedName>
</protein>
<evidence type="ECO:0000313" key="3">
    <source>
        <dbReference type="EMBL" id="ETL94849.1"/>
    </source>
</evidence>
<proteinExistence type="predicted"/>
<gene>
    <name evidence="3" type="ORF">L917_07274</name>
</gene>
<feature type="region of interest" description="Disordered" evidence="2">
    <location>
        <begin position="1"/>
        <end position="50"/>
    </location>
</feature>
<dbReference type="EMBL" id="KI679296">
    <property type="protein sequence ID" value="ETL94849.1"/>
    <property type="molecule type" value="Genomic_DNA"/>
</dbReference>
<dbReference type="OrthoDB" id="165606at2759"/>
<feature type="coiled-coil region" evidence="1">
    <location>
        <begin position="517"/>
        <end position="544"/>
    </location>
</feature>
<organism evidence="3">
    <name type="scientific">Phytophthora nicotianae</name>
    <name type="common">Potato buckeye rot agent</name>
    <name type="synonym">Phytophthora parasitica</name>
    <dbReference type="NCBI Taxonomy" id="4792"/>
    <lineage>
        <taxon>Eukaryota</taxon>
        <taxon>Sar</taxon>
        <taxon>Stramenopiles</taxon>
        <taxon>Oomycota</taxon>
        <taxon>Peronosporomycetes</taxon>
        <taxon>Peronosporales</taxon>
        <taxon>Peronosporaceae</taxon>
        <taxon>Phytophthora</taxon>
    </lineage>
</organism>
<feature type="non-terminal residue" evidence="3">
    <location>
        <position position="1"/>
    </location>
</feature>
<dbReference type="VEuPathDB" id="FungiDB:PPTG_10630"/>